<evidence type="ECO:0000313" key="3">
    <source>
        <dbReference type="EMBL" id="PSS00836.1"/>
    </source>
</evidence>
<dbReference type="InterPro" id="IPR046362">
    <property type="entry name" value="Zw10/DSL1_C_sf"/>
</dbReference>
<evidence type="ECO:0000313" key="4">
    <source>
        <dbReference type="Proteomes" id="UP000241462"/>
    </source>
</evidence>
<dbReference type="GO" id="GO:1990423">
    <property type="term" value="C:RZZ complex"/>
    <property type="evidence" value="ECO:0007669"/>
    <property type="project" value="TreeGrafter"/>
</dbReference>
<dbReference type="Pfam" id="PF22766">
    <property type="entry name" value="ZW10_C2"/>
    <property type="match status" value="1"/>
</dbReference>
<reference evidence="3 4" key="1">
    <citation type="journal article" date="2018" name="Mycol. Prog.">
        <title>Coniella lustricola, a new species from submerged detritus.</title>
        <authorList>
            <person name="Raudabaugh D.B."/>
            <person name="Iturriaga T."/>
            <person name="Carver A."/>
            <person name="Mondo S."/>
            <person name="Pangilinan J."/>
            <person name="Lipzen A."/>
            <person name="He G."/>
            <person name="Amirebrahimi M."/>
            <person name="Grigoriev I.V."/>
            <person name="Miller A.N."/>
        </authorList>
    </citation>
    <scope>NUCLEOTIDE SEQUENCE [LARGE SCALE GENOMIC DNA]</scope>
    <source>
        <strain evidence="3 4">B22-T-1</strain>
    </source>
</reference>
<dbReference type="Gene3D" id="1.10.357.150">
    <property type="match status" value="1"/>
</dbReference>
<dbReference type="STRING" id="2025994.A0A2T3AJT8"/>
<name>A0A2T3AJT8_9PEZI</name>
<sequence length="885" mass="97467">MSMPGSINALGKALVEFTTDGAFPEEEVSALKLNSEALPSAIDALSQAKSQLEAEIHTINEETAGDVATWKAKAASLQADILRSRQTANDILRQASEPAVSGEATAEAAERVGFLKAELTYNARVREALVAIKDVNNVLDQAEQACRDQHIVEALKLLDKAWKALDALPVGLGIKALRLLDVRAIELKETVHNVFEQVWQGLIQVDAHQKRVSIQQTAEDNHMTITDAATALDLFEETNQRMAHLWHGIDSAIICHRMDVHSARVPAVMVKDGVLQVEGSADRTIDALFSDLNIIFSYLDERLPPGLIESMSTLMMPEISSRIISQWLDPAVPPSLKDMEAFENIMAAAKSFCRQLRNSHFLGFNELQDWVEDAPKVWLTKCRETALDMVRTQLLGGLGAPKSVERIEKQMISQAEGQELAAAAEEDDWGAAWDDQGDQPQDQALPPNTKQILKPAEDLDEDAADAWGAWADEGDEEKTAEPEAPAPAQESNDDDDDDAGDAWGWNDDDANEEPETAAQPQLQTQQQGSGAIPAGQRELTLKETYNISAMPDPVLELIFAIIEDGALLSETEHQGSLVAKAAAGLFTLPTLALAMFRAVGPYYYALAAGGNMFLYNDSTYLAEKLTDFTATWKTRDNLTAQAQRSLRLDNDISMLQSFATRAYSNEMSIQKTVLRDLLGGHIKINPSHKTQTGEQSLLIQDDLDSCVDGAIARVRSLAATWESILARSAWRQAVGSLVDTISLKIISDVMEAPSIGQEDAYSIAKQIATVTELDDLFLTSRAAMTRGTPAGAEHEMHPTTEAPATMQYAPSWMRLKYLSEVLQSNLQDVRFLWLEGELSLFFGVDEVVDLINLSFEDNPRTRQVLKEITGNPHPRREEHEQQHAW</sequence>
<feature type="region of interest" description="Disordered" evidence="1">
    <location>
        <begin position="473"/>
        <end position="532"/>
    </location>
</feature>
<proteinExistence type="predicted"/>
<dbReference type="EMBL" id="KZ678381">
    <property type="protein sequence ID" value="PSS00836.1"/>
    <property type="molecule type" value="Genomic_DNA"/>
</dbReference>
<evidence type="ECO:0000259" key="2">
    <source>
        <dbReference type="Pfam" id="PF22766"/>
    </source>
</evidence>
<dbReference type="InParanoid" id="A0A2T3AJT8"/>
<dbReference type="PANTHER" id="PTHR12205:SF0">
    <property type="entry name" value="CENTROMERE_KINETOCHORE PROTEIN ZW10 HOMOLOG"/>
    <property type="match status" value="1"/>
</dbReference>
<dbReference type="Proteomes" id="UP000241462">
    <property type="component" value="Unassembled WGS sequence"/>
</dbReference>
<gene>
    <name evidence="3" type="ORF">BD289DRAFT_402349</name>
</gene>
<accession>A0A2T3AJT8</accession>
<feature type="compositionally biased region" description="Low complexity" evidence="1">
    <location>
        <begin position="516"/>
        <end position="527"/>
    </location>
</feature>
<keyword evidence="4" id="KW-1185">Reference proteome</keyword>
<dbReference type="GO" id="GO:0005737">
    <property type="term" value="C:cytoplasm"/>
    <property type="evidence" value="ECO:0007669"/>
    <property type="project" value="GOC"/>
</dbReference>
<dbReference type="GO" id="GO:0007094">
    <property type="term" value="P:mitotic spindle assembly checkpoint signaling"/>
    <property type="evidence" value="ECO:0007669"/>
    <property type="project" value="TreeGrafter"/>
</dbReference>
<protein>
    <recommendedName>
        <fullName evidence="2">ZW10 C-terminal helical domain-containing protein</fullName>
    </recommendedName>
</protein>
<dbReference type="AlphaFoldDB" id="A0A2T3AJT8"/>
<dbReference type="OrthoDB" id="534815at2759"/>
<feature type="domain" description="ZW10 C-terminal helical" evidence="2">
    <location>
        <begin position="706"/>
        <end position="867"/>
    </location>
</feature>
<organism evidence="3 4">
    <name type="scientific">Coniella lustricola</name>
    <dbReference type="NCBI Taxonomy" id="2025994"/>
    <lineage>
        <taxon>Eukaryota</taxon>
        <taxon>Fungi</taxon>
        <taxon>Dikarya</taxon>
        <taxon>Ascomycota</taxon>
        <taxon>Pezizomycotina</taxon>
        <taxon>Sordariomycetes</taxon>
        <taxon>Sordariomycetidae</taxon>
        <taxon>Diaporthales</taxon>
        <taxon>Schizoparmaceae</taxon>
        <taxon>Coniella</taxon>
    </lineage>
</organism>
<dbReference type="InterPro" id="IPR055148">
    <property type="entry name" value="ZW10_C_2"/>
</dbReference>
<dbReference type="GO" id="GO:0006888">
    <property type="term" value="P:endoplasmic reticulum to Golgi vesicle-mediated transport"/>
    <property type="evidence" value="ECO:0007669"/>
    <property type="project" value="TreeGrafter"/>
</dbReference>
<feature type="region of interest" description="Disordered" evidence="1">
    <location>
        <begin position="423"/>
        <end position="448"/>
    </location>
</feature>
<feature type="compositionally biased region" description="Acidic residues" evidence="1">
    <location>
        <begin position="491"/>
        <end position="515"/>
    </location>
</feature>
<evidence type="ECO:0000256" key="1">
    <source>
        <dbReference type="SAM" id="MobiDB-lite"/>
    </source>
</evidence>
<dbReference type="PANTHER" id="PTHR12205">
    <property type="entry name" value="CENTROMERE/KINETOCHORE PROTEIN ZW10"/>
    <property type="match status" value="1"/>
</dbReference>